<dbReference type="InterPro" id="IPR003439">
    <property type="entry name" value="ABC_transporter-like_ATP-bd"/>
</dbReference>
<feature type="domain" description="ABC transporter" evidence="4">
    <location>
        <begin position="2"/>
        <end position="237"/>
    </location>
</feature>
<dbReference type="EMBL" id="JBHUMR010000015">
    <property type="protein sequence ID" value="MFD2618467.1"/>
    <property type="molecule type" value="Genomic_DNA"/>
</dbReference>
<evidence type="ECO:0000313" key="6">
    <source>
        <dbReference type="Proteomes" id="UP001597458"/>
    </source>
</evidence>
<dbReference type="Gene3D" id="3.40.50.300">
    <property type="entry name" value="P-loop containing nucleotide triphosphate hydrolases"/>
    <property type="match status" value="1"/>
</dbReference>
<keyword evidence="1" id="KW-0813">Transport</keyword>
<dbReference type="PANTHER" id="PTHR43166:SF37">
    <property type="entry name" value="ARGININE TRANSPORT ATP-BINDING PROTEIN ARTM"/>
    <property type="match status" value="1"/>
</dbReference>
<dbReference type="GO" id="GO:0005524">
    <property type="term" value="F:ATP binding"/>
    <property type="evidence" value="ECO:0007669"/>
    <property type="project" value="UniProtKB-KW"/>
</dbReference>
<gene>
    <name evidence="5" type="ORF">ACFSTF_14255</name>
</gene>
<reference evidence="6" key="1">
    <citation type="journal article" date="2019" name="Int. J. Syst. Evol. Microbiol.">
        <title>The Global Catalogue of Microorganisms (GCM) 10K type strain sequencing project: providing services to taxonomists for standard genome sequencing and annotation.</title>
        <authorList>
            <consortium name="The Broad Institute Genomics Platform"/>
            <consortium name="The Broad Institute Genome Sequencing Center for Infectious Disease"/>
            <person name="Wu L."/>
            <person name="Ma J."/>
        </authorList>
    </citation>
    <scope>NUCLEOTIDE SEQUENCE [LARGE SCALE GENOMIC DNA]</scope>
    <source>
        <strain evidence="6">TISTR 2241</strain>
    </source>
</reference>
<evidence type="ECO:0000256" key="3">
    <source>
        <dbReference type="ARBA" id="ARBA00022840"/>
    </source>
</evidence>
<keyword evidence="2" id="KW-0547">Nucleotide-binding</keyword>
<evidence type="ECO:0000256" key="2">
    <source>
        <dbReference type="ARBA" id="ARBA00022741"/>
    </source>
</evidence>
<proteinExistence type="predicted"/>
<dbReference type="Pfam" id="PF00005">
    <property type="entry name" value="ABC_tran"/>
    <property type="match status" value="1"/>
</dbReference>
<dbReference type="PANTHER" id="PTHR43166">
    <property type="entry name" value="AMINO ACID IMPORT ATP-BINDING PROTEIN"/>
    <property type="match status" value="1"/>
</dbReference>
<evidence type="ECO:0000259" key="4">
    <source>
        <dbReference type="PROSITE" id="PS50893"/>
    </source>
</evidence>
<protein>
    <submittedName>
        <fullName evidence="5">Amino acid ABC transporter ATP-binding protein</fullName>
    </submittedName>
</protein>
<dbReference type="PROSITE" id="PS00211">
    <property type="entry name" value="ABC_TRANSPORTER_1"/>
    <property type="match status" value="1"/>
</dbReference>
<dbReference type="InterPro" id="IPR027417">
    <property type="entry name" value="P-loop_NTPase"/>
</dbReference>
<dbReference type="SMART" id="SM00382">
    <property type="entry name" value="AAA"/>
    <property type="match status" value="1"/>
</dbReference>
<evidence type="ECO:0000313" key="5">
    <source>
        <dbReference type="EMBL" id="MFD2618467.1"/>
    </source>
</evidence>
<keyword evidence="3 5" id="KW-0067">ATP-binding</keyword>
<dbReference type="Proteomes" id="UP001597458">
    <property type="component" value="Unassembled WGS sequence"/>
</dbReference>
<name>A0ABW5PUQ0_9BACI</name>
<sequence>MIKVEQLHKSFGNNEVLKDISLEIKKGDVVAIIGPSGSGKSTLLRCINLLETPTQGHIFIDDQNVTTINNRNMIKIREKVGMVFQHFHLFPHKTVLENLTYAPVKVKNKTKQEAVQKAEELLKRVGLSEKAEAYPSRLSGGQKQRVAIARALAMEPEYLLFDEPTSALDPEMVKEVLDVMMDLAKQGMTMAVVTHEMGFARMVADKVIFMDQGQILEVASPEEFFSHPKTDRAKDFLEKVL</sequence>
<evidence type="ECO:0000256" key="1">
    <source>
        <dbReference type="ARBA" id="ARBA00022448"/>
    </source>
</evidence>
<organism evidence="5 6">
    <name type="scientific">Terrilactibacillus laevilacticus</name>
    <dbReference type="NCBI Taxonomy" id="1380157"/>
    <lineage>
        <taxon>Bacteria</taxon>
        <taxon>Bacillati</taxon>
        <taxon>Bacillota</taxon>
        <taxon>Bacilli</taxon>
        <taxon>Bacillales</taxon>
        <taxon>Bacillaceae</taxon>
        <taxon>Terrilactibacillus</taxon>
    </lineage>
</organism>
<dbReference type="RefSeq" id="WP_141190943.1">
    <property type="nucleotide sequence ID" value="NZ_JBHUMR010000015.1"/>
</dbReference>
<dbReference type="InterPro" id="IPR003593">
    <property type="entry name" value="AAA+_ATPase"/>
</dbReference>
<dbReference type="InterPro" id="IPR030679">
    <property type="entry name" value="ABC_ATPase_HisP-typ"/>
</dbReference>
<dbReference type="InterPro" id="IPR017871">
    <property type="entry name" value="ABC_transporter-like_CS"/>
</dbReference>
<dbReference type="PROSITE" id="PS50893">
    <property type="entry name" value="ABC_TRANSPORTER_2"/>
    <property type="match status" value="1"/>
</dbReference>
<dbReference type="PIRSF" id="PIRSF039085">
    <property type="entry name" value="ABC_ATPase_HisP"/>
    <property type="match status" value="1"/>
</dbReference>
<keyword evidence="6" id="KW-1185">Reference proteome</keyword>
<accession>A0ABW5PUQ0</accession>
<comment type="caution">
    <text evidence="5">The sequence shown here is derived from an EMBL/GenBank/DDBJ whole genome shotgun (WGS) entry which is preliminary data.</text>
</comment>
<dbReference type="CDD" id="cd03262">
    <property type="entry name" value="ABC_HisP_GlnQ"/>
    <property type="match status" value="1"/>
</dbReference>
<dbReference type="SUPFAM" id="SSF52540">
    <property type="entry name" value="P-loop containing nucleoside triphosphate hydrolases"/>
    <property type="match status" value="1"/>
</dbReference>
<dbReference type="InterPro" id="IPR050086">
    <property type="entry name" value="MetN_ABC_transporter-like"/>
</dbReference>